<evidence type="ECO:0000313" key="7">
    <source>
        <dbReference type="Proteomes" id="UP001242995"/>
    </source>
</evidence>
<comment type="similarity">
    <text evidence="1">Belongs to the carbon-nitrogen hydrolase superfamily. NIT1/NIT2 family.</text>
</comment>
<dbReference type="PANTHER" id="PTHR23088">
    <property type="entry name" value="NITRILASE-RELATED"/>
    <property type="match status" value="1"/>
</dbReference>
<dbReference type="EMBL" id="JAUSTF010000004">
    <property type="protein sequence ID" value="MDQ0181002.1"/>
    <property type="molecule type" value="Genomic_DNA"/>
</dbReference>
<evidence type="ECO:0000256" key="2">
    <source>
        <dbReference type="SAM" id="MobiDB-lite"/>
    </source>
</evidence>
<accession>A0AAW8DGS7</accession>
<dbReference type="InterPro" id="IPR003010">
    <property type="entry name" value="C-N_Hydrolase"/>
</dbReference>
<reference evidence="4 6" key="1">
    <citation type="submission" date="2023-07" db="EMBL/GenBank/DDBJ databases">
        <title>Sorghum-associated microbial communities from plants grown in Nebraska, USA.</title>
        <authorList>
            <person name="Schachtman D."/>
        </authorList>
    </citation>
    <scope>NUCLEOTIDE SEQUENCE</scope>
    <source>
        <strain evidence="4">DS1006</strain>
        <strain evidence="5 6">DS1016</strain>
    </source>
</reference>
<dbReference type="PROSITE" id="PS50263">
    <property type="entry name" value="CN_HYDROLASE"/>
    <property type="match status" value="1"/>
</dbReference>
<dbReference type="EMBL" id="JAUSRG010000003">
    <property type="protein sequence ID" value="MDP9904570.1"/>
    <property type="molecule type" value="Genomic_DNA"/>
</dbReference>
<name>A0AAW8DGS7_9MICC</name>
<dbReference type="CDD" id="cd07197">
    <property type="entry name" value="nitrilase"/>
    <property type="match status" value="1"/>
</dbReference>
<dbReference type="Pfam" id="PF00795">
    <property type="entry name" value="CN_hydrolase"/>
    <property type="match status" value="1"/>
</dbReference>
<dbReference type="PANTHER" id="PTHR23088:SF27">
    <property type="entry name" value="DEAMINATED GLUTATHIONE AMIDASE"/>
    <property type="match status" value="1"/>
</dbReference>
<evidence type="ECO:0000259" key="3">
    <source>
        <dbReference type="PROSITE" id="PS50263"/>
    </source>
</evidence>
<organism evidence="4 7">
    <name type="scientific">Arthrobacter bambusae</name>
    <dbReference type="NCBI Taxonomy" id="1338426"/>
    <lineage>
        <taxon>Bacteria</taxon>
        <taxon>Bacillati</taxon>
        <taxon>Actinomycetota</taxon>
        <taxon>Actinomycetes</taxon>
        <taxon>Micrococcales</taxon>
        <taxon>Micrococcaceae</taxon>
        <taxon>Arthrobacter</taxon>
    </lineage>
</organism>
<proteinExistence type="inferred from homology"/>
<evidence type="ECO:0000256" key="1">
    <source>
        <dbReference type="ARBA" id="ARBA00010613"/>
    </source>
</evidence>
<dbReference type="Gene3D" id="3.60.110.10">
    <property type="entry name" value="Carbon-nitrogen hydrolase"/>
    <property type="match status" value="1"/>
</dbReference>
<dbReference type="RefSeq" id="WP_306960343.1">
    <property type="nucleotide sequence ID" value="NZ_JAUSRG010000003.1"/>
</dbReference>
<sequence length="305" mass="33108">MTHTVPLPSRPLRIAIAQACPEPGDIVANTATAAAMVREAAEHSGARVVLFPEKFLTGYEPDLIRGDPERNAVQAGGDERLDPLLRACSDTGTVAIVGTAVHDSGELSVSALVLDSDGTWATRYDKQMLFRTERDVYRPGSHGLSLDVDGWRLGLGVCYDSGFPEHARAAALDGCHAYVVGALFSVGNGYYESRMWFPSRAFDNTMYTVLANHVGSTGGWAACGSSAVWDPTGRLVTEAGPDGRELVVADLDPDCLRRARNAHSVLDDLRDPTLESRKRVPLSRLPSRNRPEFILQPAPRHTRMD</sequence>
<dbReference type="Proteomes" id="UP001230951">
    <property type="component" value="Unassembled WGS sequence"/>
</dbReference>
<dbReference type="Proteomes" id="UP001242995">
    <property type="component" value="Unassembled WGS sequence"/>
</dbReference>
<feature type="domain" description="CN hydrolase" evidence="3">
    <location>
        <begin position="12"/>
        <end position="253"/>
    </location>
</feature>
<feature type="region of interest" description="Disordered" evidence="2">
    <location>
        <begin position="277"/>
        <end position="305"/>
    </location>
</feature>
<dbReference type="AlphaFoldDB" id="A0AAW8DGS7"/>
<protein>
    <submittedName>
        <fullName evidence="4">Amidohydrolase</fullName>
    </submittedName>
</protein>
<evidence type="ECO:0000313" key="5">
    <source>
        <dbReference type="EMBL" id="MDQ0181002.1"/>
    </source>
</evidence>
<evidence type="ECO:0000313" key="4">
    <source>
        <dbReference type="EMBL" id="MDP9904570.1"/>
    </source>
</evidence>
<gene>
    <name evidence="4" type="ORF">J2S90_001525</name>
    <name evidence="5" type="ORF">J2S93_002429</name>
</gene>
<evidence type="ECO:0000313" key="6">
    <source>
        <dbReference type="Proteomes" id="UP001230951"/>
    </source>
</evidence>
<dbReference type="SUPFAM" id="SSF56317">
    <property type="entry name" value="Carbon-nitrogen hydrolase"/>
    <property type="match status" value="1"/>
</dbReference>
<dbReference type="InterPro" id="IPR036526">
    <property type="entry name" value="C-N_Hydrolase_sf"/>
</dbReference>
<comment type="caution">
    <text evidence="4">The sequence shown here is derived from an EMBL/GenBank/DDBJ whole genome shotgun (WGS) entry which is preliminary data.</text>
</comment>
<keyword evidence="6" id="KW-1185">Reference proteome</keyword>